<keyword evidence="3" id="KW-0479">Metal-binding</keyword>
<feature type="signal peptide" evidence="6">
    <location>
        <begin position="1"/>
        <end position="23"/>
    </location>
</feature>
<evidence type="ECO:0000256" key="5">
    <source>
        <dbReference type="ARBA" id="ARBA00023004"/>
    </source>
</evidence>
<evidence type="ECO:0000256" key="2">
    <source>
        <dbReference type="ARBA" id="ARBA00022617"/>
    </source>
</evidence>
<dbReference type="InterPro" id="IPR002321">
    <property type="entry name" value="Cyt_c_II"/>
</dbReference>
<keyword evidence="5" id="KW-0408">Iron</keyword>
<dbReference type="InterPro" id="IPR010980">
    <property type="entry name" value="Cyt_c/b562"/>
</dbReference>
<evidence type="ECO:0000256" key="6">
    <source>
        <dbReference type="SAM" id="SignalP"/>
    </source>
</evidence>
<keyword evidence="4" id="KW-0249">Electron transport</keyword>
<dbReference type="Pfam" id="PF01322">
    <property type="entry name" value="Cytochrom_C_2"/>
    <property type="match status" value="1"/>
</dbReference>
<comment type="caution">
    <text evidence="7">The sequence shown here is derived from an EMBL/GenBank/DDBJ whole genome shotgun (WGS) entry which is preliminary data.</text>
</comment>
<evidence type="ECO:0000256" key="1">
    <source>
        <dbReference type="ARBA" id="ARBA00022448"/>
    </source>
</evidence>
<keyword evidence="8" id="KW-1185">Reference proteome</keyword>
<name>A0ABT5KES9_9BURK</name>
<dbReference type="PRINTS" id="PR00608">
    <property type="entry name" value="CYTCHROMECII"/>
</dbReference>
<dbReference type="InterPro" id="IPR012127">
    <property type="entry name" value="Cyt_c_prime"/>
</dbReference>
<feature type="chain" id="PRO_5045917899" evidence="6">
    <location>
        <begin position="24"/>
        <end position="152"/>
    </location>
</feature>
<evidence type="ECO:0000256" key="3">
    <source>
        <dbReference type="ARBA" id="ARBA00022723"/>
    </source>
</evidence>
<keyword evidence="1" id="KW-0813">Transport</keyword>
<protein>
    <submittedName>
        <fullName evidence="7">Cytochrome c</fullName>
    </submittedName>
</protein>
<dbReference type="PIRSF" id="PIRSF000027">
    <property type="entry name" value="Cytc_c_prime"/>
    <property type="match status" value="1"/>
</dbReference>
<reference evidence="7 8" key="1">
    <citation type="submission" date="2022-10" db="EMBL/GenBank/DDBJ databases">
        <title>Paucibacter sp. hw1 Genome sequencing.</title>
        <authorList>
            <person name="Park S."/>
        </authorList>
    </citation>
    <scope>NUCLEOTIDE SEQUENCE [LARGE SCALE GENOMIC DNA]</scope>
    <source>
        <strain evidence="8">hw1</strain>
    </source>
</reference>
<evidence type="ECO:0000313" key="8">
    <source>
        <dbReference type="Proteomes" id="UP001221189"/>
    </source>
</evidence>
<keyword evidence="6" id="KW-0732">Signal</keyword>
<dbReference type="InterPro" id="IPR015984">
    <property type="entry name" value="Cyt_c_prime_subgr"/>
</dbReference>
<dbReference type="SUPFAM" id="SSF47175">
    <property type="entry name" value="Cytochromes"/>
    <property type="match status" value="1"/>
</dbReference>
<organism evidence="7 8">
    <name type="scientific">Roseateles albus</name>
    <dbReference type="NCBI Taxonomy" id="2987525"/>
    <lineage>
        <taxon>Bacteria</taxon>
        <taxon>Pseudomonadati</taxon>
        <taxon>Pseudomonadota</taxon>
        <taxon>Betaproteobacteria</taxon>
        <taxon>Burkholderiales</taxon>
        <taxon>Sphaerotilaceae</taxon>
        <taxon>Roseateles</taxon>
    </lineage>
</organism>
<evidence type="ECO:0000313" key="7">
    <source>
        <dbReference type="EMBL" id="MDC8772431.1"/>
    </source>
</evidence>
<accession>A0ABT5KES9</accession>
<dbReference type="RefSeq" id="WP_273600625.1">
    <property type="nucleotide sequence ID" value="NZ_JAQQXT010000007.1"/>
</dbReference>
<evidence type="ECO:0000256" key="4">
    <source>
        <dbReference type="ARBA" id="ARBA00022982"/>
    </source>
</evidence>
<keyword evidence="2" id="KW-0349">Heme</keyword>
<proteinExistence type="predicted"/>
<dbReference type="Proteomes" id="UP001221189">
    <property type="component" value="Unassembled WGS sequence"/>
</dbReference>
<dbReference type="PROSITE" id="PS51009">
    <property type="entry name" value="CYTCII"/>
    <property type="match status" value="1"/>
</dbReference>
<dbReference type="Gene3D" id="1.20.120.10">
    <property type="entry name" value="Cytochrome c/b562"/>
    <property type="match status" value="1"/>
</dbReference>
<gene>
    <name evidence="7" type="ORF">PRZ03_12685</name>
</gene>
<sequence>MKRKLLIGLTCLTGLCAALPASAQFAKPEDAVKYRKAAFTVMANHFGRISAMAQGKVPFDAAAASANAEIVATMAMLPFSAFPEGTHGTDKGTPKASVWSERAKFDEGAKALQAESVKLVAAAKSNNLDALKAAVGNTGKTCKSCHDNFRNE</sequence>
<dbReference type="EMBL" id="JAQQXT010000007">
    <property type="protein sequence ID" value="MDC8772431.1"/>
    <property type="molecule type" value="Genomic_DNA"/>
</dbReference>